<evidence type="ECO:0000313" key="2">
    <source>
        <dbReference type="Proteomes" id="UP000887043"/>
    </source>
</evidence>
<reference evidence="1" key="1">
    <citation type="submission" date="2021-08" db="EMBL/GenBank/DDBJ databases">
        <title>Prevotella lacticifex sp. nov., isolated from rumen of cow.</title>
        <authorList>
            <person name="Shinkai T."/>
            <person name="Ikeyama N."/>
            <person name="Kumagai M."/>
            <person name="Ohmori H."/>
            <person name="Sakamoto M."/>
            <person name="Ohkuma M."/>
            <person name="Mitsumori M."/>
        </authorList>
    </citation>
    <scope>NUCLEOTIDE SEQUENCE</scope>
    <source>
        <strain evidence="1">DSM 11371</strain>
    </source>
</reference>
<dbReference type="AlphaFoldDB" id="A0AA37I4Y5"/>
<dbReference type="EMBL" id="BPTR01000002">
    <property type="protein sequence ID" value="GJG29085.1"/>
    <property type="molecule type" value="Genomic_DNA"/>
</dbReference>
<evidence type="ECO:0000313" key="1">
    <source>
        <dbReference type="EMBL" id="GJG29085.1"/>
    </source>
</evidence>
<accession>A0AA37I4Y5</accession>
<comment type="caution">
    <text evidence="1">The sequence shown here is derived from an EMBL/GenBank/DDBJ whole genome shotgun (WGS) entry which is preliminary data.</text>
</comment>
<organism evidence="1 2">
    <name type="scientific">Segatella bryantii</name>
    <name type="common">Prevotella bryantii</name>
    <dbReference type="NCBI Taxonomy" id="77095"/>
    <lineage>
        <taxon>Bacteria</taxon>
        <taxon>Pseudomonadati</taxon>
        <taxon>Bacteroidota</taxon>
        <taxon>Bacteroidia</taxon>
        <taxon>Bacteroidales</taxon>
        <taxon>Prevotellaceae</taxon>
        <taxon>Segatella</taxon>
    </lineage>
</organism>
<name>A0AA37I4Y5_SEGBR</name>
<protein>
    <submittedName>
        <fullName evidence="1">Uncharacterized protein</fullName>
    </submittedName>
</protein>
<dbReference type="Proteomes" id="UP000887043">
    <property type="component" value="Unassembled WGS sequence"/>
</dbReference>
<sequence length="231" mass="26727">MHHTLKVIFFSLLFLIPFKELGDTVTAQGNDPALAGMIMLYTDKAKKEYKQQEAAMLLETTGHVWIKEEVSATTDLQKEFNDYLDSFHSIITYAAQTYGFFHEISRMADNIGNFQKQLSAHPGNAVAVALSANRNRIYREIIMNSVDIVNDIRQVCISDIKMTEKQRMEIVFGIRPKLKDMNRKLLRLSKAVKYTSMADVWYEIEDGSRDKADKQEIIKKCMTRWKRSARF</sequence>
<gene>
    <name evidence="1" type="ORF">PRRU23_27850</name>
</gene>
<proteinExistence type="predicted"/>